<dbReference type="KEGG" id="pseo:OM33_08265"/>
<dbReference type="eggNOG" id="ENOG503490A">
    <property type="taxonomic scope" value="Bacteria"/>
</dbReference>
<dbReference type="STRING" id="1348114.OM33_08265"/>
<reference evidence="1 2" key="1">
    <citation type="submission" date="2014-11" db="EMBL/GenBank/DDBJ databases">
        <title>Complete Genome Sequence of Pseudoalteromonas sp. Strain OCN003 Isolated from Kaneohe Bay, Oahu, Hawaii.</title>
        <authorList>
            <person name="Beurmann S."/>
            <person name="Videau P."/>
            <person name="Ushijima B."/>
            <person name="Smith A.M."/>
            <person name="Aeby G.S."/>
            <person name="Callahan S.M."/>
            <person name="Belcaid M."/>
        </authorList>
    </citation>
    <scope>NUCLEOTIDE SEQUENCE [LARGE SCALE GENOMIC DNA]</scope>
    <source>
        <strain evidence="1 2">OCN003</strain>
    </source>
</reference>
<dbReference type="OrthoDB" id="9920652at2"/>
<sequence length="83" mass="9711">MHQKNKNKAFSSDLLEYISDELEYLDADFAKLTFYTLLLDKYAVPQDHALRKSPQHHLPVDQLSILLREKGFTPSKQIKTQIH</sequence>
<organism evidence="1 2">
    <name type="scientific">Pseudoalteromonas piratica</name>
    <dbReference type="NCBI Taxonomy" id="1348114"/>
    <lineage>
        <taxon>Bacteria</taxon>
        <taxon>Pseudomonadati</taxon>
        <taxon>Pseudomonadota</taxon>
        <taxon>Gammaproteobacteria</taxon>
        <taxon>Alteromonadales</taxon>
        <taxon>Pseudoalteromonadaceae</taxon>
        <taxon>Pseudoalteromonas</taxon>
    </lineage>
</organism>
<gene>
    <name evidence="1" type="ORF">OM33_08265</name>
</gene>
<protein>
    <submittedName>
        <fullName evidence="1">Uncharacterized protein</fullName>
    </submittedName>
</protein>
<proteinExistence type="predicted"/>
<name>A0A0A7EGR8_9GAMM</name>
<evidence type="ECO:0000313" key="2">
    <source>
        <dbReference type="Proteomes" id="UP000030341"/>
    </source>
</evidence>
<evidence type="ECO:0000313" key="1">
    <source>
        <dbReference type="EMBL" id="AIY65152.1"/>
    </source>
</evidence>
<accession>A0A0A7EGR8</accession>
<dbReference type="AlphaFoldDB" id="A0A0A7EGR8"/>
<keyword evidence="2" id="KW-1185">Reference proteome</keyword>
<dbReference type="RefSeq" id="WP_038640772.1">
    <property type="nucleotide sequence ID" value="NZ_CP009888.1"/>
</dbReference>
<dbReference type="HOGENOM" id="CLU_2540063_0_0_6"/>
<dbReference type="EMBL" id="CP009888">
    <property type="protein sequence ID" value="AIY65152.1"/>
    <property type="molecule type" value="Genomic_DNA"/>
</dbReference>
<dbReference type="Proteomes" id="UP000030341">
    <property type="component" value="Chromosome 1"/>
</dbReference>